<keyword evidence="1" id="KW-1133">Transmembrane helix</keyword>
<accession>E1U2S3</accession>
<keyword evidence="1" id="KW-0472">Membrane</keyword>
<name>E1U2S3_CARML</name>
<feature type="transmembrane region" description="Helical" evidence="1">
    <location>
        <begin position="50"/>
        <end position="71"/>
    </location>
</feature>
<dbReference type="AlphaFoldDB" id="E1U2S3"/>
<dbReference type="GeneID" id="83607571"/>
<reference evidence="2" key="1">
    <citation type="journal article" date="2008" name="Appl. Environ. Microbiol.">
        <title>Isolation and characterization of carnocyclin a, a novel circular bacteriocin produced by Carnobacterium maltaromaticum UAL307.</title>
        <authorList>
            <person name="Martin-Visscher L.A."/>
            <person name="van Belkum M.J."/>
            <person name="Garneau-Tsodikova S."/>
            <person name="Whittal R.M."/>
            <person name="Zheng J."/>
            <person name="McMullen L.M."/>
            <person name="Vederas J.C."/>
        </authorList>
    </citation>
    <scope>NUCLEOTIDE SEQUENCE</scope>
    <source>
        <strain evidence="2">UAL307</strain>
    </source>
</reference>
<evidence type="ECO:0000313" key="2">
    <source>
        <dbReference type="EMBL" id="ADO17959.1"/>
    </source>
</evidence>
<evidence type="ECO:0000256" key="1">
    <source>
        <dbReference type="SAM" id="Phobius"/>
    </source>
</evidence>
<reference evidence="2" key="2">
    <citation type="journal article" date="2010" name="Probiotics Antimicrob. Proteins">
        <title>Cloning and characterization of the gene cluster involved in the production of the circular bacteriocin carnocyclin A.</title>
        <authorList>
            <person name="van Belkum M.J."/>
            <person name="Martin-Visscher L.A."/>
            <person name="Vederas J.C."/>
        </authorList>
    </citation>
    <scope>NUCLEOTIDE SEQUENCE</scope>
    <source>
        <strain evidence="2">UAL307</strain>
    </source>
</reference>
<keyword evidence="1" id="KW-0812">Transmembrane</keyword>
<feature type="transmembrane region" description="Helical" evidence="1">
    <location>
        <begin position="119"/>
        <end position="139"/>
    </location>
</feature>
<dbReference type="EMBL" id="EU624394">
    <property type="protein sequence ID" value="ADO17959.1"/>
    <property type="molecule type" value="Genomic_DNA"/>
</dbReference>
<proteinExistence type="predicted"/>
<gene>
    <name evidence="2" type="primary">cclD</name>
</gene>
<sequence length="160" mass="18210">MERKLGFFKTIFYLGLIIYATSFLLKLNLIPNEVFNSLDLGKEQIIGVKIIGFLVSVLSMLAIVCIEYILLKFIFKKIFKNEYIELFKKMFFVSYTIKFLLLSVGILLLSTGIKVPDYLVSLILLIILIVINIKMINFIPGASIQKKISTTGCFLIIALL</sequence>
<feature type="transmembrane region" description="Helical" evidence="1">
    <location>
        <begin position="92"/>
        <end position="113"/>
    </location>
</feature>
<protein>
    <submittedName>
        <fullName evidence="2">CclD</fullName>
    </submittedName>
</protein>
<organism evidence="2">
    <name type="scientific">Carnobacterium maltaromaticum</name>
    <name type="common">Carnobacterium piscicola</name>
    <dbReference type="NCBI Taxonomy" id="2751"/>
    <lineage>
        <taxon>Bacteria</taxon>
        <taxon>Bacillati</taxon>
        <taxon>Bacillota</taxon>
        <taxon>Bacilli</taxon>
        <taxon>Lactobacillales</taxon>
        <taxon>Carnobacteriaceae</taxon>
        <taxon>Carnobacterium</taxon>
    </lineage>
</organism>
<dbReference type="RefSeq" id="WP_229251465.1">
    <property type="nucleotide sequence ID" value="NZ_LHUF01000002.1"/>
</dbReference>
<feature type="transmembrane region" description="Helical" evidence="1">
    <location>
        <begin position="12"/>
        <end position="30"/>
    </location>
</feature>